<organism evidence="1 2">
    <name type="scientific">Quercus lobata</name>
    <name type="common">Valley oak</name>
    <dbReference type="NCBI Taxonomy" id="97700"/>
    <lineage>
        <taxon>Eukaryota</taxon>
        <taxon>Viridiplantae</taxon>
        <taxon>Streptophyta</taxon>
        <taxon>Embryophyta</taxon>
        <taxon>Tracheophyta</taxon>
        <taxon>Spermatophyta</taxon>
        <taxon>Magnoliopsida</taxon>
        <taxon>eudicotyledons</taxon>
        <taxon>Gunneridae</taxon>
        <taxon>Pentapetalae</taxon>
        <taxon>rosids</taxon>
        <taxon>fabids</taxon>
        <taxon>Fagales</taxon>
        <taxon>Fagaceae</taxon>
        <taxon>Quercus</taxon>
    </lineage>
</organism>
<dbReference type="OrthoDB" id="2017354at2759"/>
<dbReference type="AlphaFoldDB" id="A0A7N2LSU7"/>
<dbReference type="OMA" id="MGRQASK"/>
<dbReference type="GeneID" id="115988735"/>
<protein>
    <submittedName>
        <fullName evidence="1">Uncharacterized protein</fullName>
    </submittedName>
</protein>
<proteinExistence type="predicted"/>
<dbReference type="KEGG" id="qlo:115988735"/>
<accession>A0A7N2LSU7</accession>
<name>A0A7N2LSU7_QUELO</name>
<dbReference type="RefSeq" id="XP_030968213.1">
    <property type="nucleotide sequence ID" value="XM_031112353.1"/>
</dbReference>
<reference evidence="1 2" key="1">
    <citation type="journal article" date="2016" name="G3 (Bethesda)">
        <title>First Draft Assembly and Annotation of the Genome of a California Endemic Oak Quercus lobata Nee (Fagaceae).</title>
        <authorList>
            <person name="Sork V.L."/>
            <person name="Fitz-Gibbon S.T."/>
            <person name="Puiu D."/>
            <person name="Crepeau M."/>
            <person name="Gugger P.F."/>
            <person name="Sherman R."/>
            <person name="Stevens K."/>
            <person name="Langley C.H."/>
            <person name="Pellegrini M."/>
            <person name="Salzberg S.L."/>
        </authorList>
    </citation>
    <scope>NUCLEOTIDE SEQUENCE [LARGE SCALE GENOMIC DNA]</scope>
    <source>
        <strain evidence="1 2">cv. SW786</strain>
    </source>
</reference>
<dbReference type="FunCoup" id="A0A7N2LSU7">
    <property type="interactions" value="1056"/>
</dbReference>
<keyword evidence="2" id="KW-1185">Reference proteome</keyword>
<sequence>MAQVLNLSAPNPTLWKSPSTRLESSRSQYTSSTLHDNVNQTWSSLQQKLTCNGRFYCLFSDNRKEERARKALEGALGGKKSEFEKWNKEIKHREEVGGGGDAGGGGWFGWGGRFGWSNGDHFWPEAQQAILTVLGIMIMYLIVAKGELMLAVIFNPLLYALRGTRDGLAFITLRILGKTSPDGHAGFDISKKDNYGRTSAKESVLRKWGSN</sequence>
<evidence type="ECO:0000313" key="1">
    <source>
        <dbReference type="EnsemblPlants" id="QL05p069683:mrna"/>
    </source>
</evidence>
<dbReference type="EnsemblPlants" id="QL05p069683:mrna">
    <property type="protein sequence ID" value="QL05p069683:mrna"/>
    <property type="gene ID" value="QL05p069683"/>
</dbReference>
<dbReference type="Proteomes" id="UP000594261">
    <property type="component" value="Chromosome 5"/>
</dbReference>
<dbReference type="PANTHER" id="PTHR36393:SF1">
    <property type="entry name" value="SULFATE ADENYLYLTRANSFERASE SUBUNIT"/>
    <property type="match status" value="1"/>
</dbReference>
<reference evidence="1" key="2">
    <citation type="submission" date="2021-01" db="UniProtKB">
        <authorList>
            <consortium name="EnsemblPlants"/>
        </authorList>
    </citation>
    <scope>IDENTIFICATION</scope>
</reference>
<dbReference type="Gramene" id="QL05p069683:mrna">
    <property type="protein sequence ID" value="QL05p069683:mrna"/>
    <property type="gene ID" value="QL05p069683"/>
</dbReference>
<gene>
    <name evidence="1" type="primary">LOC115988735</name>
</gene>
<dbReference type="InParanoid" id="A0A7N2LSU7"/>
<evidence type="ECO:0000313" key="2">
    <source>
        <dbReference type="Proteomes" id="UP000594261"/>
    </source>
</evidence>
<dbReference type="EMBL" id="LRBV02000005">
    <property type="status" value="NOT_ANNOTATED_CDS"/>
    <property type="molecule type" value="Genomic_DNA"/>
</dbReference>
<dbReference type="PANTHER" id="PTHR36393">
    <property type="entry name" value="SULFATE ADENYLYLTRANSFERASE SUBUNIT"/>
    <property type="match status" value="1"/>
</dbReference>